<dbReference type="Proteomes" id="UP000008837">
    <property type="component" value="Unassembled WGS sequence"/>
</dbReference>
<dbReference type="InParanoid" id="A8QB14"/>
<dbReference type="KEGG" id="mgl:MGL_3868"/>
<feature type="domain" description="CID" evidence="2">
    <location>
        <begin position="1"/>
        <end position="110"/>
    </location>
</feature>
<protein>
    <recommendedName>
        <fullName evidence="2">CID domain-containing protein</fullName>
    </recommendedName>
</protein>
<dbReference type="OrthoDB" id="79367at2759"/>
<feature type="region of interest" description="Disordered" evidence="1">
    <location>
        <begin position="145"/>
        <end position="203"/>
    </location>
</feature>
<dbReference type="EMBL" id="AAYY01000015">
    <property type="protein sequence ID" value="EDP41866.1"/>
    <property type="molecule type" value="Genomic_DNA"/>
</dbReference>
<sequence>MVKAHVRSPPNSKLISLYLFDAVARHAQEIVRRHGVGFISNIPSSELATNASTFLHALQDPAAQVGIDSLKHTPEEQREKVRKVIDIWDRAGTFSAKILQQIRDQTTSPNGASSKPVEDRGQVAPTSSGLPANVLELLGQVSQRQQGSLTTSVAPSAKDTPTSAPSSRRSEMSQAAFPQGGSFHDRNSFSSPEASASSSDTEAKNDLRAFDQASFDPTNSEHWERLSYLWKNTYKARCIYIHSLCI</sequence>
<dbReference type="OMA" id="NSAHWER"/>
<feature type="compositionally biased region" description="Low complexity" evidence="1">
    <location>
        <begin position="188"/>
        <end position="199"/>
    </location>
</feature>
<comment type="caution">
    <text evidence="3">The sequence shown here is derived from an EMBL/GenBank/DDBJ whole genome shotgun (WGS) entry which is preliminary data.</text>
</comment>
<evidence type="ECO:0000256" key="1">
    <source>
        <dbReference type="SAM" id="MobiDB-lite"/>
    </source>
</evidence>
<accession>A8QB14</accession>
<dbReference type="Pfam" id="PF04818">
    <property type="entry name" value="CID"/>
    <property type="match status" value="1"/>
</dbReference>
<proteinExistence type="predicted"/>
<dbReference type="Gene3D" id="1.25.40.90">
    <property type="match status" value="1"/>
</dbReference>
<dbReference type="RefSeq" id="XP_001729080.1">
    <property type="nucleotide sequence ID" value="XM_001729028.1"/>
</dbReference>
<evidence type="ECO:0000259" key="2">
    <source>
        <dbReference type="PROSITE" id="PS51391"/>
    </source>
</evidence>
<dbReference type="STRING" id="425265.A8QB14"/>
<name>A8QB14_MALGO</name>
<dbReference type="VEuPathDB" id="FungiDB:MGL_3868"/>
<evidence type="ECO:0000313" key="3">
    <source>
        <dbReference type="EMBL" id="EDP41866.1"/>
    </source>
</evidence>
<dbReference type="InterPro" id="IPR008942">
    <property type="entry name" value="ENTH_VHS"/>
</dbReference>
<dbReference type="InterPro" id="IPR006569">
    <property type="entry name" value="CID_dom"/>
</dbReference>
<organism evidence="3 4">
    <name type="scientific">Malassezia globosa (strain ATCC MYA-4612 / CBS 7966)</name>
    <name type="common">Dandruff-associated fungus</name>
    <dbReference type="NCBI Taxonomy" id="425265"/>
    <lineage>
        <taxon>Eukaryota</taxon>
        <taxon>Fungi</taxon>
        <taxon>Dikarya</taxon>
        <taxon>Basidiomycota</taxon>
        <taxon>Ustilaginomycotina</taxon>
        <taxon>Malasseziomycetes</taxon>
        <taxon>Malasseziales</taxon>
        <taxon>Malasseziaceae</taxon>
        <taxon>Malassezia</taxon>
    </lineage>
</organism>
<evidence type="ECO:0000313" key="4">
    <source>
        <dbReference type="Proteomes" id="UP000008837"/>
    </source>
</evidence>
<feature type="compositionally biased region" description="Polar residues" evidence="1">
    <location>
        <begin position="103"/>
        <end position="113"/>
    </location>
</feature>
<feature type="compositionally biased region" description="Polar residues" evidence="1">
    <location>
        <begin position="145"/>
        <end position="167"/>
    </location>
</feature>
<keyword evidence="4" id="KW-1185">Reference proteome</keyword>
<dbReference type="AlphaFoldDB" id="A8QB14"/>
<gene>
    <name evidence="3" type="ORF">MGL_3868</name>
</gene>
<dbReference type="GeneID" id="5853387"/>
<dbReference type="PROSITE" id="PS51391">
    <property type="entry name" value="CID"/>
    <property type="match status" value="1"/>
</dbReference>
<dbReference type="SUPFAM" id="SSF48464">
    <property type="entry name" value="ENTH/VHS domain"/>
    <property type="match status" value="1"/>
</dbReference>
<feature type="region of interest" description="Disordered" evidence="1">
    <location>
        <begin position="103"/>
        <end position="129"/>
    </location>
</feature>
<reference evidence="3 4" key="1">
    <citation type="journal article" date="2007" name="Proc. Natl. Acad. Sci. U.S.A.">
        <title>Dandruff-associated Malassezia genomes reveal convergent and divergent virulence traits shared with plant and human fungal pathogens.</title>
        <authorList>
            <person name="Xu J."/>
            <person name="Saunders C.W."/>
            <person name="Hu P."/>
            <person name="Grant R.A."/>
            <person name="Boekhout T."/>
            <person name="Kuramae E.E."/>
            <person name="Kronstad J.W."/>
            <person name="Deangelis Y.M."/>
            <person name="Reeder N.L."/>
            <person name="Johnstone K.R."/>
            <person name="Leland M."/>
            <person name="Fieno A.M."/>
            <person name="Begley W.M."/>
            <person name="Sun Y."/>
            <person name="Lacey M.P."/>
            <person name="Chaudhary T."/>
            <person name="Keough T."/>
            <person name="Chu L."/>
            <person name="Sears R."/>
            <person name="Yuan B."/>
            <person name="Dawson T.L.Jr."/>
        </authorList>
    </citation>
    <scope>NUCLEOTIDE SEQUENCE [LARGE SCALE GENOMIC DNA]</scope>
    <source>
        <strain evidence="4">ATCC MYA-4612 / CBS 7966</strain>
    </source>
</reference>